<comment type="caution">
    <text evidence="2">The sequence shown here is derived from an EMBL/GenBank/DDBJ whole genome shotgun (WGS) entry which is preliminary data.</text>
</comment>
<reference evidence="2 3" key="1">
    <citation type="submission" date="2018-07" db="EMBL/GenBank/DDBJ databases">
        <title>High-quality-draft genome sequence of Gaiella occulta.</title>
        <authorList>
            <person name="Severino R."/>
            <person name="Froufe H.J.C."/>
            <person name="Rainey F.A."/>
            <person name="Barroso C."/>
            <person name="Albuquerque L."/>
            <person name="Lobo-Da-Cunha A."/>
            <person name="Da Costa M.S."/>
            <person name="Egas C."/>
        </authorList>
    </citation>
    <scope>NUCLEOTIDE SEQUENCE [LARGE SCALE GENOMIC DNA]</scope>
    <source>
        <strain evidence="2 3">F2-233</strain>
    </source>
</reference>
<dbReference type="EMBL" id="QQZY01000001">
    <property type="protein sequence ID" value="RDI75713.1"/>
    <property type="molecule type" value="Genomic_DNA"/>
</dbReference>
<proteinExistence type="predicted"/>
<evidence type="ECO:0000313" key="3">
    <source>
        <dbReference type="Proteomes" id="UP000254134"/>
    </source>
</evidence>
<dbReference type="Proteomes" id="UP000254134">
    <property type="component" value="Unassembled WGS sequence"/>
</dbReference>
<organism evidence="2 3">
    <name type="scientific">Gaiella occulta</name>
    <dbReference type="NCBI Taxonomy" id="1002870"/>
    <lineage>
        <taxon>Bacteria</taxon>
        <taxon>Bacillati</taxon>
        <taxon>Actinomycetota</taxon>
        <taxon>Thermoleophilia</taxon>
        <taxon>Gaiellales</taxon>
        <taxon>Gaiellaceae</taxon>
        <taxon>Gaiella</taxon>
    </lineage>
</organism>
<dbReference type="Gene3D" id="1.20.120.520">
    <property type="entry name" value="nmb1532 protein domain like"/>
    <property type="match status" value="1"/>
</dbReference>
<protein>
    <submittedName>
        <fullName evidence="2">Hemerythrin HHE cation binding domain</fullName>
    </submittedName>
</protein>
<dbReference type="Pfam" id="PF01814">
    <property type="entry name" value="Hemerythrin"/>
    <property type="match status" value="1"/>
</dbReference>
<gene>
    <name evidence="2" type="ORF">Gocc_0132</name>
</gene>
<feature type="domain" description="Hemerythrin-like" evidence="1">
    <location>
        <begin position="12"/>
        <end position="127"/>
    </location>
</feature>
<reference evidence="3" key="2">
    <citation type="journal article" date="2019" name="MicrobiologyOpen">
        <title>High-quality draft genome sequence of Gaiella occulta isolated from a 150 meter deep mineral water borehole and comparison with the genome sequences of other deep-branching lineages of the phylum Actinobacteria.</title>
        <authorList>
            <person name="Severino R."/>
            <person name="Froufe H.J.C."/>
            <person name="Barroso C."/>
            <person name="Albuquerque L."/>
            <person name="Lobo-da-Cunha A."/>
            <person name="da Costa M.S."/>
            <person name="Egas C."/>
        </authorList>
    </citation>
    <scope>NUCLEOTIDE SEQUENCE [LARGE SCALE GENOMIC DNA]</scope>
    <source>
        <strain evidence="3">F2-233</strain>
    </source>
</reference>
<sequence>MKRHPALVPLSREHHQELSSARGLRRAATAADDERATAARAYVDRFFSATVDHFRVEEDLLFPLYVRYAGKTEVLGRILREHMELHGLVRALRAEVAAGQVEAATLEAIGSLLEEHVRLEERELFEEIQRVVPAAELERLG</sequence>
<dbReference type="OrthoDB" id="9793254at2"/>
<name>A0A7M2Z213_9ACTN</name>
<dbReference type="AlphaFoldDB" id="A0A7M2Z213"/>
<evidence type="ECO:0000259" key="1">
    <source>
        <dbReference type="Pfam" id="PF01814"/>
    </source>
</evidence>
<dbReference type="RefSeq" id="WP_114794610.1">
    <property type="nucleotide sequence ID" value="NZ_QQZY01000001.1"/>
</dbReference>
<dbReference type="InterPro" id="IPR012312">
    <property type="entry name" value="Hemerythrin-like"/>
</dbReference>
<accession>A0A7M2Z213</accession>
<evidence type="ECO:0000313" key="2">
    <source>
        <dbReference type="EMBL" id="RDI75713.1"/>
    </source>
</evidence>
<keyword evidence="3" id="KW-1185">Reference proteome</keyword>